<name>A0A805YQF1_LACGA</name>
<accession>A0A805YQF1</accession>
<dbReference type="Proteomes" id="UP000000664">
    <property type="component" value="Chromosome"/>
</dbReference>
<proteinExistence type="predicted"/>
<keyword evidence="1" id="KW-0812">Transmembrane</keyword>
<gene>
    <name evidence="2" type="ordered locus">LGAS_1082</name>
</gene>
<reference evidence="2 3" key="1">
    <citation type="journal article" date="2006" name="Proc. Natl. Acad. Sci. U.S.A.">
        <title>Comparative genomics of the lactic acid bacteria.</title>
        <authorList>
            <person name="Makarova K."/>
            <person name="Slesarev A."/>
            <person name="Wolf Y."/>
            <person name="Sorokin A."/>
            <person name="Mirkin B."/>
            <person name="Koonin E."/>
            <person name="Pavlov A."/>
            <person name="Pavlova N."/>
            <person name="Karamychev V."/>
            <person name="Polouchine N."/>
            <person name="Shakhova V."/>
            <person name="Grigoriev I."/>
            <person name="Lou Y."/>
            <person name="Rohksar D."/>
            <person name="Lucas S."/>
            <person name="Huang K."/>
            <person name="Goodstein D.M."/>
            <person name="Hawkins T."/>
            <person name="Plengvidhya V."/>
            <person name="Welker D."/>
            <person name="Hughes J."/>
            <person name="Goh Y."/>
            <person name="Benson A."/>
            <person name="Baldwin K."/>
            <person name="Lee J.H."/>
            <person name="Diaz-Muniz I."/>
            <person name="Dosti B."/>
            <person name="Smeianov V."/>
            <person name="Wechter W."/>
            <person name="Barabote R."/>
            <person name="Lorca G."/>
            <person name="Altermann E."/>
            <person name="Barrangou R."/>
            <person name="Ganesan B."/>
            <person name="Xie Y."/>
            <person name="Rawsthorne H."/>
            <person name="Tamir D."/>
            <person name="Parker C."/>
            <person name="Breidt F."/>
            <person name="Broadbent J."/>
            <person name="Hutkins R."/>
            <person name="O'Sullivan D."/>
            <person name="Steele J."/>
            <person name="Unlu G."/>
            <person name="Saier M."/>
            <person name="Klaenhammer T."/>
            <person name="Richardson P."/>
            <person name="Kozyavkin S."/>
            <person name="Weimer B."/>
            <person name="Mills D."/>
        </authorList>
    </citation>
    <scope>NUCLEOTIDE SEQUENCE [LARGE SCALE GENOMIC DNA]</scope>
    <source>
        <strain evidence="3">ATCC 33323 / DSM 20243 / BCRC 14619 / CIP 102991 / JCM 1131 / KCTC 3163 / NCIMB 11718 / NCTC 13722 / AM63</strain>
    </source>
</reference>
<keyword evidence="1" id="KW-0472">Membrane</keyword>
<organism evidence="2 3">
    <name type="scientific">Lactobacillus gasseri (strain ATCC 33323 / DSM 20243 / BCRC 14619 / CIP 102991 / JCM 1131 / KCTC 3163 / NCIMB 11718 / NCTC 13722 / AM63)</name>
    <dbReference type="NCBI Taxonomy" id="324831"/>
    <lineage>
        <taxon>Bacteria</taxon>
        <taxon>Bacillati</taxon>
        <taxon>Bacillota</taxon>
        <taxon>Bacilli</taxon>
        <taxon>Lactobacillales</taxon>
        <taxon>Lactobacillaceae</taxon>
        <taxon>Lactobacillus</taxon>
    </lineage>
</organism>
<dbReference type="KEGG" id="lga:LGAS_1082"/>
<dbReference type="EMBL" id="CP000413">
    <property type="protein sequence ID" value="ABJ60455.1"/>
    <property type="molecule type" value="Genomic_DNA"/>
</dbReference>
<protein>
    <submittedName>
        <fullName evidence="2">Uncharacterized protein</fullName>
    </submittedName>
</protein>
<keyword evidence="1" id="KW-1133">Transmembrane helix</keyword>
<sequence length="52" mass="5833">MKSKSNLSKLVTLLVLCGFLILAIKHGNIIESLIFVILILTFIAVKFIFNKN</sequence>
<evidence type="ECO:0000313" key="2">
    <source>
        <dbReference type="EMBL" id="ABJ60455.1"/>
    </source>
</evidence>
<dbReference type="AlphaFoldDB" id="A0A805YQF1"/>
<feature type="transmembrane region" description="Helical" evidence="1">
    <location>
        <begin position="33"/>
        <end position="49"/>
    </location>
</feature>
<evidence type="ECO:0000313" key="3">
    <source>
        <dbReference type="Proteomes" id="UP000000664"/>
    </source>
</evidence>
<evidence type="ECO:0000256" key="1">
    <source>
        <dbReference type="SAM" id="Phobius"/>
    </source>
</evidence>